<dbReference type="UniPathway" id="UPA00115">
    <property type="reaction ID" value="UER00412"/>
</dbReference>
<dbReference type="InterPro" id="IPR050262">
    <property type="entry name" value="Ribose-5P_isomerase"/>
</dbReference>
<dbReference type="InterPro" id="IPR037171">
    <property type="entry name" value="NagB/RpiA_transferase-like"/>
</dbReference>
<sequence>MTTPMTTRTIATTSSASTWSRTTRASGHGVGSSRGVSSHRHRWRIEAVHEDASAEILANRALEMIEDDDVIGLSRGEHCAELARRLGERRREGLAPRNVRVVPLEAIAAKECAVHGLEVRSIDEAPAIMKTFAQPSECALAEVNGKTSIAAIFGRETTPVQPDIARVKAALKKSLKVVLLKEFVMDRIGGSIPLVVDAENWEEHAEELDDLFLGDAEVWRRGANFDANPRGGSNPYVSADGSHTLLDLRFEDPINGGRWECGLMLDGEPCGPYELQYALENDVSGVSAHGIYTQADAVITINPESMEAVIISRDE</sequence>
<feature type="compositionally biased region" description="Low complexity" evidence="3">
    <location>
        <begin position="1"/>
        <end position="36"/>
    </location>
</feature>
<dbReference type="GO" id="GO:0006098">
    <property type="term" value="P:pentose-phosphate shunt"/>
    <property type="evidence" value="ECO:0007669"/>
    <property type="project" value="UniProtKB-UniPathway"/>
</dbReference>
<dbReference type="Proteomes" id="UP000195557">
    <property type="component" value="Unassembled WGS sequence"/>
</dbReference>
<feature type="region of interest" description="Disordered" evidence="3">
    <location>
        <begin position="1"/>
        <end position="40"/>
    </location>
</feature>
<dbReference type="PANTHER" id="PTHR43748:SF1">
    <property type="entry name" value="RIBOSE-5-PHOSPHATE ISOMERASE 4, CHLOROPLASTIC-RELATED"/>
    <property type="match status" value="1"/>
</dbReference>
<dbReference type="AlphaFoldDB" id="A0A1Y5IA43"/>
<dbReference type="SUPFAM" id="SSF100950">
    <property type="entry name" value="NagB/RpiA/CoA transferase-like"/>
    <property type="match status" value="1"/>
</dbReference>
<accession>A0A1Y5IA43</accession>
<comment type="pathway">
    <text evidence="2">Carbohydrate degradation.</text>
</comment>
<gene>
    <name evidence="4" type="ORF">BE221DRAFT_206561</name>
</gene>
<dbReference type="EMBL" id="KZ155790">
    <property type="protein sequence ID" value="OUS45517.1"/>
    <property type="molecule type" value="Genomic_DNA"/>
</dbReference>
<reference evidence="4" key="1">
    <citation type="submission" date="2017-04" db="EMBL/GenBank/DDBJ databases">
        <title>Population genomics of picophytoplankton unveils novel chromosome hypervariability.</title>
        <authorList>
            <consortium name="DOE Joint Genome Institute"/>
            <person name="Blanc-Mathieu R."/>
            <person name="Krasovec M."/>
            <person name="Hebrard M."/>
            <person name="Yau S."/>
            <person name="Desgranges E."/>
            <person name="Martin J."/>
            <person name="Schackwitz W."/>
            <person name="Kuo A."/>
            <person name="Salin G."/>
            <person name="Donnadieu C."/>
            <person name="Desdevises Y."/>
            <person name="Sanchez-Ferandin S."/>
            <person name="Moreau H."/>
            <person name="Rivals E."/>
            <person name="Grigoriev I.V."/>
            <person name="Grimsley N."/>
            <person name="Eyre-Walker A."/>
            <person name="Piganeau G."/>
        </authorList>
    </citation>
    <scope>NUCLEOTIDE SEQUENCE [LARGE SCALE GENOMIC DNA]</scope>
    <source>
        <strain evidence="4">RCC 1115</strain>
    </source>
</reference>
<dbReference type="Gene3D" id="3.40.50.1360">
    <property type="match status" value="1"/>
</dbReference>
<keyword evidence="4" id="KW-0413">Isomerase</keyword>
<organism evidence="4">
    <name type="scientific">Ostreococcus tauri</name>
    <name type="common">Marine green alga</name>
    <dbReference type="NCBI Taxonomy" id="70448"/>
    <lineage>
        <taxon>Eukaryota</taxon>
        <taxon>Viridiplantae</taxon>
        <taxon>Chlorophyta</taxon>
        <taxon>Mamiellophyceae</taxon>
        <taxon>Mamiellales</taxon>
        <taxon>Bathycoccaceae</taxon>
        <taxon>Ostreococcus</taxon>
    </lineage>
</organism>
<dbReference type="eggNOG" id="KOG3075">
    <property type="taxonomic scope" value="Eukaryota"/>
</dbReference>
<comment type="catalytic activity">
    <reaction evidence="1">
        <text>aldehydo-D-ribose 5-phosphate = D-ribulose 5-phosphate</text>
        <dbReference type="Rhea" id="RHEA:14657"/>
        <dbReference type="ChEBI" id="CHEBI:58121"/>
        <dbReference type="ChEBI" id="CHEBI:58273"/>
        <dbReference type="EC" id="5.3.1.6"/>
    </reaction>
</comment>
<dbReference type="GO" id="GO:0004751">
    <property type="term" value="F:ribose-5-phosphate isomerase activity"/>
    <property type="evidence" value="ECO:0007669"/>
    <property type="project" value="UniProtKB-EC"/>
</dbReference>
<evidence type="ECO:0000256" key="3">
    <source>
        <dbReference type="SAM" id="MobiDB-lite"/>
    </source>
</evidence>
<protein>
    <submittedName>
        <fullName evidence="4">Ribose 5-phosphate isomerase</fullName>
    </submittedName>
</protein>
<dbReference type="Gene3D" id="3.30.70.260">
    <property type="match status" value="1"/>
</dbReference>
<dbReference type="PANTHER" id="PTHR43748">
    <property type="entry name" value="RIBOSE-5-PHOSPHATE ISOMERASE 3, CHLOROPLASTIC-RELATED"/>
    <property type="match status" value="1"/>
</dbReference>
<name>A0A1Y5IA43_OSTTA</name>
<evidence type="ECO:0000256" key="2">
    <source>
        <dbReference type="ARBA" id="ARBA00004921"/>
    </source>
</evidence>
<evidence type="ECO:0000313" key="4">
    <source>
        <dbReference type="EMBL" id="OUS45517.1"/>
    </source>
</evidence>
<evidence type="ECO:0000256" key="1">
    <source>
        <dbReference type="ARBA" id="ARBA00001713"/>
    </source>
</evidence>
<proteinExistence type="predicted"/>